<reference evidence="1 2" key="1">
    <citation type="submission" date="2014-04" db="EMBL/GenBank/DDBJ databases">
        <title>Draft Genome Sequence of Lactobacillus animalis 381-IL-28.</title>
        <authorList>
            <person name="Sturino J.M."/>
            <person name="Rajendran M."/>
            <person name="Altermann E."/>
        </authorList>
    </citation>
    <scope>NUCLEOTIDE SEQUENCE [LARGE SCALE GENOMIC DNA]</scope>
    <source>
        <strain evidence="1 2">381-IL-28</strain>
    </source>
</reference>
<evidence type="ECO:0000313" key="2">
    <source>
        <dbReference type="Proteomes" id="UP000027129"/>
    </source>
</evidence>
<keyword evidence="2" id="KW-1185">Reference proteome</keyword>
<gene>
    <name evidence="1" type="ORF">Lani381_0389</name>
</gene>
<dbReference type="Proteomes" id="UP000027129">
    <property type="component" value="Unassembled WGS sequence"/>
</dbReference>
<comment type="caution">
    <text evidence="1">The sequence shown here is derived from an EMBL/GenBank/DDBJ whole genome shotgun (WGS) entry which is preliminary data.</text>
</comment>
<dbReference type="RefSeq" id="WP_263851996.1">
    <property type="nucleotide sequence ID" value="NZ_CP195054.1"/>
</dbReference>
<name>A0ABR4RQS4_9LACO</name>
<organism evidence="1 2">
    <name type="scientific">Ligilactobacillus animalis</name>
    <dbReference type="NCBI Taxonomy" id="1605"/>
    <lineage>
        <taxon>Bacteria</taxon>
        <taxon>Bacillati</taxon>
        <taxon>Bacillota</taxon>
        <taxon>Bacilli</taxon>
        <taxon>Lactobacillales</taxon>
        <taxon>Lactobacillaceae</taxon>
        <taxon>Ligilactobacillus</taxon>
    </lineage>
</organism>
<accession>A0ABR4RQS4</accession>
<sequence length="44" mass="4995">MKWTKQAGLVSCNAEARLISKLNRELKTKRASKTVKKVKTYAKS</sequence>
<evidence type="ECO:0000313" key="1">
    <source>
        <dbReference type="EMBL" id="KDA46369.1"/>
    </source>
</evidence>
<protein>
    <submittedName>
        <fullName evidence="1">Uncharacterized protein</fullName>
    </submittedName>
</protein>
<proteinExistence type="predicted"/>
<dbReference type="EMBL" id="JMHU01000004">
    <property type="protein sequence ID" value="KDA46369.1"/>
    <property type="molecule type" value="Genomic_DNA"/>
</dbReference>